<keyword evidence="1" id="KW-0175">Coiled coil</keyword>
<evidence type="ECO:0000256" key="1">
    <source>
        <dbReference type="SAM" id="Coils"/>
    </source>
</evidence>
<dbReference type="AlphaFoldDB" id="B4CWW7"/>
<evidence type="ECO:0000256" key="3">
    <source>
        <dbReference type="SAM" id="Phobius"/>
    </source>
</evidence>
<feature type="coiled-coil region" evidence="1">
    <location>
        <begin position="46"/>
        <end position="80"/>
    </location>
</feature>
<accession>B4CWW7</accession>
<evidence type="ECO:0000313" key="4">
    <source>
        <dbReference type="EMBL" id="EDY21287.1"/>
    </source>
</evidence>
<evidence type="ECO:0000313" key="5">
    <source>
        <dbReference type="Proteomes" id="UP000005824"/>
    </source>
</evidence>
<dbReference type="InParanoid" id="B4CWW7"/>
<feature type="compositionally biased region" description="Basic and acidic residues" evidence="2">
    <location>
        <begin position="159"/>
        <end position="170"/>
    </location>
</feature>
<dbReference type="eggNOG" id="ENOG5033312">
    <property type="taxonomic scope" value="Bacteria"/>
</dbReference>
<feature type="transmembrane region" description="Helical" evidence="3">
    <location>
        <begin position="12"/>
        <end position="29"/>
    </location>
</feature>
<keyword evidence="3" id="KW-0472">Membrane</keyword>
<organism evidence="4 5">
    <name type="scientific">Chthoniobacter flavus Ellin428</name>
    <dbReference type="NCBI Taxonomy" id="497964"/>
    <lineage>
        <taxon>Bacteria</taxon>
        <taxon>Pseudomonadati</taxon>
        <taxon>Verrucomicrobiota</taxon>
        <taxon>Spartobacteria</taxon>
        <taxon>Chthoniobacterales</taxon>
        <taxon>Chthoniobacteraceae</taxon>
        <taxon>Chthoniobacter</taxon>
    </lineage>
</organism>
<dbReference type="Proteomes" id="UP000005824">
    <property type="component" value="Unassembled WGS sequence"/>
</dbReference>
<gene>
    <name evidence="4" type="ORF">CfE428DRAFT_1580</name>
</gene>
<feature type="region of interest" description="Disordered" evidence="2">
    <location>
        <begin position="141"/>
        <end position="170"/>
    </location>
</feature>
<dbReference type="EMBL" id="ABVL01000003">
    <property type="protein sequence ID" value="EDY21287.1"/>
    <property type="molecule type" value="Genomic_DNA"/>
</dbReference>
<keyword evidence="3" id="KW-0812">Transmembrane</keyword>
<protein>
    <submittedName>
        <fullName evidence="4">Uncharacterized protein</fullName>
    </submittedName>
</protein>
<sequence length="170" mass="19306">MDTKIFHSEFAYGFYFGCIFLVITCYNYLKLKSELSRFRRHLSDKLEIEADTMKKIKAEQEALRKENETLRVKVNALNEIPDRKLQRDLEVYARAEKRMLINAPGFAPAWETAKSDAHTELAEEEAGRQAPKRIFARLFGGGNSTTAALPGRENGTHIAESEPAKSTADH</sequence>
<reference evidence="4 5" key="1">
    <citation type="journal article" date="2011" name="J. Bacteriol.">
        <title>Genome sequence of Chthoniobacter flavus Ellin428, an aerobic heterotrophic soil bacterium.</title>
        <authorList>
            <person name="Kant R."/>
            <person name="van Passel M.W."/>
            <person name="Palva A."/>
            <person name="Lucas S."/>
            <person name="Lapidus A."/>
            <person name="Glavina Del Rio T."/>
            <person name="Dalin E."/>
            <person name="Tice H."/>
            <person name="Bruce D."/>
            <person name="Goodwin L."/>
            <person name="Pitluck S."/>
            <person name="Larimer F.W."/>
            <person name="Land M.L."/>
            <person name="Hauser L."/>
            <person name="Sangwan P."/>
            <person name="de Vos W.M."/>
            <person name="Janssen P.H."/>
            <person name="Smidt H."/>
        </authorList>
    </citation>
    <scope>NUCLEOTIDE SEQUENCE [LARGE SCALE GENOMIC DNA]</scope>
    <source>
        <strain evidence="4 5">Ellin428</strain>
    </source>
</reference>
<dbReference type="RefSeq" id="WP_006978906.1">
    <property type="nucleotide sequence ID" value="NZ_ABVL01000003.1"/>
</dbReference>
<keyword evidence="5" id="KW-1185">Reference proteome</keyword>
<proteinExistence type="predicted"/>
<dbReference type="STRING" id="497964.CfE428DRAFT_1580"/>
<keyword evidence="3" id="KW-1133">Transmembrane helix</keyword>
<evidence type="ECO:0000256" key="2">
    <source>
        <dbReference type="SAM" id="MobiDB-lite"/>
    </source>
</evidence>
<comment type="caution">
    <text evidence="4">The sequence shown here is derived from an EMBL/GenBank/DDBJ whole genome shotgun (WGS) entry which is preliminary data.</text>
</comment>
<name>B4CWW7_9BACT</name>